<organism evidence="3 4">
    <name type="scientific">Microbacterium kyungheense</name>
    <dbReference type="NCBI Taxonomy" id="1263636"/>
    <lineage>
        <taxon>Bacteria</taxon>
        <taxon>Bacillati</taxon>
        <taxon>Actinomycetota</taxon>
        <taxon>Actinomycetes</taxon>
        <taxon>Micrococcales</taxon>
        <taxon>Microbacteriaceae</taxon>
        <taxon>Microbacterium</taxon>
    </lineage>
</organism>
<keyword evidence="3" id="KW-0378">Hydrolase</keyword>
<dbReference type="Gene3D" id="3.40.710.10">
    <property type="entry name" value="DD-peptidase/beta-lactamase superfamily"/>
    <property type="match status" value="1"/>
</dbReference>
<evidence type="ECO:0000313" key="4">
    <source>
        <dbReference type="Proteomes" id="UP000320235"/>
    </source>
</evidence>
<dbReference type="RefSeq" id="WP_185843153.1">
    <property type="nucleotide sequence ID" value="NZ_BAABLH010000006.1"/>
</dbReference>
<comment type="caution">
    <text evidence="3">The sequence shown here is derived from an EMBL/GenBank/DDBJ whole genome shotgun (WGS) entry which is preliminary data.</text>
</comment>
<dbReference type="PROSITE" id="PS51257">
    <property type="entry name" value="PROKAR_LIPOPROTEIN"/>
    <property type="match status" value="1"/>
</dbReference>
<keyword evidence="3" id="KW-0121">Carboxypeptidase</keyword>
<dbReference type="PANTHER" id="PTHR46825">
    <property type="entry name" value="D-ALANYL-D-ALANINE-CARBOXYPEPTIDASE/ENDOPEPTIDASE AMPH"/>
    <property type="match status" value="1"/>
</dbReference>
<proteinExistence type="predicted"/>
<keyword evidence="4" id="KW-1185">Reference proteome</keyword>
<gene>
    <name evidence="3" type="ORF">FB391_3329</name>
</gene>
<feature type="chain" id="PRO_5039584164" evidence="1">
    <location>
        <begin position="26"/>
        <end position="423"/>
    </location>
</feature>
<dbReference type="Proteomes" id="UP000320235">
    <property type="component" value="Unassembled WGS sequence"/>
</dbReference>
<dbReference type="Pfam" id="PF00144">
    <property type="entry name" value="Beta-lactamase"/>
    <property type="match status" value="1"/>
</dbReference>
<accession>A0A543EF28</accession>
<dbReference type="SUPFAM" id="SSF56601">
    <property type="entry name" value="beta-lactamase/transpeptidase-like"/>
    <property type="match status" value="1"/>
</dbReference>
<sequence>MRTRSRSRRAIAVIAGAVMSALVFAGCSFDSSAAQPDLPAQVDVAFPDDIVAQLQDAATRAMGTSGSSGAIVGVWAPWSGAWIAGLGTQRPDGGGDVKADQTFRAGKVTRAMTCDALYGAVADGKVELDDRVTGYVSGVPDLGDITLIELCDGTSGIGSYTDQLYGSWISNPKRNWDPRYLASFGLGEPRTSAPGDAYKDSDAGYVLLGLALQRATGLSAADLLRTYVTGPLGLQATSLSDLPSSGALQGGQSMPNAEGALDCAAPVDLTGVSSSSGYTDAGVVTDIRDLGHYVQALASGSLVDDDTRFAHPLPVAADAPSWYTADGGALIAGSLIGQFGKTPGYLTAAFADPKTGLTVAVVLNNSAGDGRVAEYLAWQLAAIASKAPAAEGETAPEAGLPWTAEQYGEAVASLAVCTPPASE</sequence>
<dbReference type="InterPro" id="IPR001466">
    <property type="entry name" value="Beta-lactam-related"/>
</dbReference>
<dbReference type="AlphaFoldDB" id="A0A543EF28"/>
<feature type="domain" description="Beta-lactamase-related" evidence="2">
    <location>
        <begin position="57"/>
        <end position="380"/>
    </location>
</feature>
<evidence type="ECO:0000259" key="2">
    <source>
        <dbReference type="Pfam" id="PF00144"/>
    </source>
</evidence>
<dbReference type="EMBL" id="VFPE01000006">
    <property type="protein sequence ID" value="TQM20194.1"/>
    <property type="molecule type" value="Genomic_DNA"/>
</dbReference>
<evidence type="ECO:0000313" key="3">
    <source>
        <dbReference type="EMBL" id="TQM20194.1"/>
    </source>
</evidence>
<reference evidence="3 4" key="1">
    <citation type="submission" date="2019-06" db="EMBL/GenBank/DDBJ databases">
        <title>Sequencing the genomes of 1000 actinobacteria strains.</title>
        <authorList>
            <person name="Klenk H.-P."/>
        </authorList>
    </citation>
    <scope>NUCLEOTIDE SEQUENCE [LARGE SCALE GENOMIC DNA]</scope>
    <source>
        <strain evidence="3 4">DSM 105492</strain>
    </source>
</reference>
<dbReference type="InterPro" id="IPR050491">
    <property type="entry name" value="AmpC-like"/>
</dbReference>
<keyword evidence="1" id="KW-0732">Signal</keyword>
<keyword evidence="3" id="KW-0645">Protease</keyword>
<dbReference type="GO" id="GO:0004180">
    <property type="term" value="F:carboxypeptidase activity"/>
    <property type="evidence" value="ECO:0007669"/>
    <property type="project" value="UniProtKB-KW"/>
</dbReference>
<evidence type="ECO:0000256" key="1">
    <source>
        <dbReference type="SAM" id="SignalP"/>
    </source>
</evidence>
<feature type="signal peptide" evidence="1">
    <location>
        <begin position="1"/>
        <end position="25"/>
    </location>
</feature>
<dbReference type="PANTHER" id="PTHR46825:SF7">
    <property type="entry name" value="D-ALANYL-D-ALANINE CARBOXYPEPTIDASE"/>
    <property type="match status" value="1"/>
</dbReference>
<protein>
    <submittedName>
        <fullName evidence="3">D-alanyl-D-alanine carboxypeptidase</fullName>
    </submittedName>
</protein>
<name>A0A543EF28_9MICO</name>
<dbReference type="InterPro" id="IPR012338">
    <property type="entry name" value="Beta-lactam/transpept-like"/>
</dbReference>